<comment type="caution">
    <text evidence="1">The sequence shown here is derived from an EMBL/GenBank/DDBJ whole genome shotgun (WGS) entry which is preliminary data.</text>
</comment>
<sequence>MLLLLINNNSNKSLVMTSMSIKLWLGFRSSNLGLWPFHEMKTS</sequence>
<protein>
    <submittedName>
        <fullName evidence="1">Uncharacterized protein</fullName>
    </submittedName>
</protein>
<keyword evidence="2" id="KW-1185">Reference proteome</keyword>
<accession>A0AAD6RJU3</accession>
<name>A0AAD6RJU3_9ROSI</name>
<dbReference type="AlphaFoldDB" id="A0AAD6RJU3"/>
<reference evidence="1 2" key="1">
    <citation type="journal article" date="2023" name="Mol. Ecol. Resour.">
        <title>Chromosome-level genome assembly of a triploid poplar Populus alba 'Berolinensis'.</title>
        <authorList>
            <person name="Chen S."/>
            <person name="Yu Y."/>
            <person name="Wang X."/>
            <person name="Wang S."/>
            <person name="Zhang T."/>
            <person name="Zhou Y."/>
            <person name="He R."/>
            <person name="Meng N."/>
            <person name="Wang Y."/>
            <person name="Liu W."/>
            <person name="Liu Z."/>
            <person name="Liu J."/>
            <person name="Guo Q."/>
            <person name="Huang H."/>
            <person name="Sederoff R.R."/>
            <person name="Wang G."/>
            <person name="Qu G."/>
            <person name="Chen S."/>
        </authorList>
    </citation>
    <scope>NUCLEOTIDE SEQUENCE [LARGE SCALE GENOMIC DNA]</scope>
    <source>
        <strain evidence="1">SC-2020</strain>
    </source>
</reference>
<dbReference type="Proteomes" id="UP001164929">
    <property type="component" value="Chromosome 1"/>
</dbReference>
<dbReference type="EMBL" id="JAQIZT010000001">
    <property type="protein sequence ID" value="KAJ7010127.1"/>
    <property type="molecule type" value="Genomic_DNA"/>
</dbReference>
<evidence type="ECO:0000313" key="1">
    <source>
        <dbReference type="EMBL" id="KAJ7010127.1"/>
    </source>
</evidence>
<proteinExistence type="predicted"/>
<gene>
    <name evidence="1" type="ORF">NC653_000764</name>
</gene>
<evidence type="ECO:0000313" key="2">
    <source>
        <dbReference type="Proteomes" id="UP001164929"/>
    </source>
</evidence>
<organism evidence="1 2">
    <name type="scientific">Populus alba x Populus x berolinensis</name>
    <dbReference type="NCBI Taxonomy" id="444605"/>
    <lineage>
        <taxon>Eukaryota</taxon>
        <taxon>Viridiplantae</taxon>
        <taxon>Streptophyta</taxon>
        <taxon>Embryophyta</taxon>
        <taxon>Tracheophyta</taxon>
        <taxon>Spermatophyta</taxon>
        <taxon>Magnoliopsida</taxon>
        <taxon>eudicotyledons</taxon>
        <taxon>Gunneridae</taxon>
        <taxon>Pentapetalae</taxon>
        <taxon>rosids</taxon>
        <taxon>fabids</taxon>
        <taxon>Malpighiales</taxon>
        <taxon>Salicaceae</taxon>
        <taxon>Saliceae</taxon>
        <taxon>Populus</taxon>
    </lineage>
</organism>